<evidence type="ECO:0000256" key="2">
    <source>
        <dbReference type="ARBA" id="ARBA00022670"/>
    </source>
</evidence>
<dbReference type="InterPro" id="IPR023827">
    <property type="entry name" value="Peptidase_S8_Asp-AS"/>
</dbReference>
<evidence type="ECO:0000256" key="4">
    <source>
        <dbReference type="ARBA" id="ARBA00022825"/>
    </source>
</evidence>
<evidence type="ECO:0000256" key="1">
    <source>
        <dbReference type="ARBA" id="ARBA00011073"/>
    </source>
</evidence>
<comment type="similarity">
    <text evidence="1 5">Belongs to the peptidase S8 family.</text>
</comment>
<feature type="active site" description="Charge relay system" evidence="5">
    <location>
        <position position="439"/>
    </location>
</feature>
<dbReference type="GO" id="GO:0004252">
    <property type="term" value="F:serine-type endopeptidase activity"/>
    <property type="evidence" value="ECO:0007669"/>
    <property type="project" value="UniProtKB-UniRule"/>
</dbReference>
<reference evidence="8 9" key="1">
    <citation type="journal article" date="2015" name="Nature">
        <title>rRNA introns, odd ribosomes, and small enigmatic genomes across a large radiation of phyla.</title>
        <authorList>
            <person name="Brown C.T."/>
            <person name="Hug L.A."/>
            <person name="Thomas B.C."/>
            <person name="Sharon I."/>
            <person name="Castelle C.J."/>
            <person name="Singh A."/>
            <person name="Wilkins M.J."/>
            <person name="Williams K.H."/>
            <person name="Banfield J.F."/>
        </authorList>
    </citation>
    <scope>NUCLEOTIDE SEQUENCE [LARGE SCALE GENOMIC DNA]</scope>
</reference>
<dbReference type="PATRIC" id="fig|1618482.3.peg.766"/>
<feature type="active site" description="Charge relay system" evidence="5">
    <location>
        <position position="260"/>
    </location>
</feature>
<organism evidence="8 9">
    <name type="scientific">Candidatus Roizmanbacteria bacterium GW2011_GWB1_40_7</name>
    <dbReference type="NCBI Taxonomy" id="1618482"/>
    <lineage>
        <taxon>Bacteria</taxon>
        <taxon>Candidatus Roizmaniibacteriota</taxon>
    </lineage>
</organism>
<dbReference type="PRINTS" id="PR00723">
    <property type="entry name" value="SUBTILISIN"/>
</dbReference>
<dbReference type="PROSITE" id="PS00136">
    <property type="entry name" value="SUBTILASE_ASP"/>
    <property type="match status" value="1"/>
</dbReference>
<dbReference type="AlphaFoldDB" id="A0A0G0VIC6"/>
<comment type="caution">
    <text evidence="8">The sequence shown here is derived from an EMBL/GenBank/DDBJ whole genome shotgun (WGS) entry which is preliminary data.</text>
</comment>
<proteinExistence type="inferred from homology"/>
<gene>
    <name evidence="8" type="ORF">UU14_C0020G0003</name>
</gene>
<keyword evidence="3 5" id="KW-0378">Hydrolase</keyword>
<dbReference type="GO" id="GO:0006508">
    <property type="term" value="P:proteolysis"/>
    <property type="evidence" value="ECO:0007669"/>
    <property type="project" value="UniProtKB-KW"/>
</dbReference>
<evidence type="ECO:0000313" key="8">
    <source>
        <dbReference type="EMBL" id="KKR71730.1"/>
    </source>
</evidence>
<keyword evidence="4 5" id="KW-0720">Serine protease</keyword>
<dbReference type="InterPro" id="IPR050131">
    <property type="entry name" value="Peptidase_S8_subtilisin-like"/>
</dbReference>
<dbReference type="Proteomes" id="UP000034664">
    <property type="component" value="Unassembled WGS sequence"/>
</dbReference>
<protein>
    <submittedName>
        <fullName evidence="8">Peptidase S8 and S53 subtilisin kexin sedolisin</fullName>
    </submittedName>
</protein>
<feature type="region of interest" description="Disordered" evidence="6">
    <location>
        <begin position="678"/>
        <end position="713"/>
    </location>
</feature>
<dbReference type="InterPro" id="IPR022398">
    <property type="entry name" value="Peptidase_S8_His-AS"/>
</dbReference>
<dbReference type="SUPFAM" id="SSF52743">
    <property type="entry name" value="Subtilisin-like"/>
    <property type="match status" value="1"/>
</dbReference>
<dbReference type="PROSITE" id="PS00137">
    <property type="entry name" value="SUBTILASE_HIS"/>
    <property type="match status" value="1"/>
</dbReference>
<evidence type="ECO:0000259" key="7">
    <source>
        <dbReference type="Pfam" id="PF00082"/>
    </source>
</evidence>
<dbReference type="PROSITE" id="PS51892">
    <property type="entry name" value="SUBTILASE"/>
    <property type="match status" value="1"/>
</dbReference>
<dbReference type="Pfam" id="PF00082">
    <property type="entry name" value="Peptidase_S8"/>
    <property type="match status" value="1"/>
</dbReference>
<evidence type="ECO:0000256" key="3">
    <source>
        <dbReference type="ARBA" id="ARBA00022801"/>
    </source>
</evidence>
<dbReference type="InterPro" id="IPR000209">
    <property type="entry name" value="Peptidase_S8/S53_dom"/>
</dbReference>
<keyword evidence="2 5" id="KW-0645">Protease</keyword>
<evidence type="ECO:0000256" key="5">
    <source>
        <dbReference type="PROSITE-ProRule" id="PRU01240"/>
    </source>
</evidence>
<feature type="active site" description="Charge relay system" evidence="5">
    <location>
        <position position="212"/>
    </location>
</feature>
<evidence type="ECO:0000256" key="6">
    <source>
        <dbReference type="SAM" id="MobiDB-lite"/>
    </source>
</evidence>
<sequence length="969" mass="104025">MSLKYFVLILVAFQGITLFLSLSNRIYAQNEEAYVNNEVLVQFTPEGEATLAELYREQIGPGQDESFWDFLSHSLSSLNPFRKSRLKTPSGIGYKTLSDEIQIRSIDPDPTSIDISNAPTIKLGTSDLPPHLAQYDNRTFKIEFETGTVEEAVTRFKQLDFVKHAQPNFVYKPIAIPNDTAYPRQWTHQISHAEDAWDVTTGSKSIVIAVLDSGVNYNHEDLKDNMWTGQVGGGTVYGWDFYDNDSDPMEDIDAVDTLGHGTMVSGIAGAIGNNSIGVAGVNWNVKIMAVRIGGQLFDSYAIENGTKFAADNGANVINMSFIGESICRVDVATEGDKVVTDSISYATRVHNTLVVTGAANEPINSACMSPANHPDILHVTSVGSDDQHVYWSGYGPLSWKDTKIISAPSGNVGSNECFDTNCPLTTAVDGNYIAISGNSFASPYVAGAAALILSEKDMSPFEVRKLLVDTADDIPGTDIVTTPEFSGDDGNSSYGKRLNLARAIESLASDEPTSTPTPPPTPTATPTESPDSLPTPTTSIGGPDDSTLDGKTQQVDWVFGGIGRCWSAWAEDSCSLTSHEGGAYDSLRDLNSDGVVDITCSQGDGSGRSTTLTNVSGSDIVISCERYACTSCASGDGAYARCDQSIESSATKVSNAITIPAGCSTSCSLSGASGGCIKTEEPTSTPVPTPTPTPDRDVVDPTPTPIPTLPPASSRSELPVMISAYNYQPGYGSDSVPIYAYGWFTDRSVEGMSESAKASQLQSQIQQMKSMDAIKLMMTSSYATTQWMLENYAQDLKDAGITIIGYDMELSVGTPSTEINTMHTASDQNSVVRLVNLAKQYGFKVIWGPIRLNSILAGKESQRAEAVRLMKEAGLTGVAFQEQQFIESQTAEARRDAVIADVTAYKAITGDNFEIYVQVMSSRCGSQPWSNCMQFLDYIAPHITGVAIWASGGSDTENLPAFINAIRGS</sequence>
<dbReference type="PANTHER" id="PTHR43806:SF11">
    <property type="entry name" value="CEREVISIN-RELATED"/>
    <property type="match status" value="1"/>
</dbReference>
<dbReference type="InterPro" id="IPR015500">
    <property type="entry name" value="Peptidase_S8_subtilisin-rel"/>
</dbReference>
<dbReference type="Gene3D" id="3.40.50.200">
    <property type="entry name" value="Peptidase S8/S53 domain"/>
    <property type="match status" value="1"/>
</dbReference>
<dbReference type="InterPro" id="IPR036852">
    <property type="entry name" value="Peptidase_S8/S53_dom_sf"/>
</dbReference>
<dbReference type="PANTHER" id="PTHR43806">
    <property type="entry name" value="PEPTIDASE S8"/>
    <property type="match status" value="1"/>
</dbReference>
<dbReference type="EMBL" id="LBZM01000020">
    <property type="protein sequence ID" value="KKR71730.1"/>
    <property type="molecule type" value="Genomic_DNA"/>
</dbReference>
<accession>A0A0G0VIC6</accession>
<evidence type="ECO:0000313" key="9">
    <source>
        <dbReference type="Proteomes" id="UP000034664"/>
    </source>
</evidence>
<feature type="region of interest" description="Disordered" evidence="6">
    <location>
        <begin position="507"/>
        <end position="551"/>
    </location>
</feature>
<name>A0A0G0VIC6_9BACT</name>
<feature type="domain" description="Peptidase S8/S53" evidence="7">
    <location>
        <begin position="204"/>
        <end position="473"/>
    </location>
</feature>